<feature type="domain" description="Nudix hydrolase" evidence="4">
    <location>
        <begin position="13"/>
        <end position="138"/>
    </location>
</feature>
<dbReference type="Pfam" id="PF00293">
    <property type="entry name" value="NUDIX"/>
    <property type="match status" value="1"/>
</dbReference>
<dbReference type="Proteomes" id="UP000031366">
    <property type="component" value="Unassembled WGS sequence"/>
</dbReference>
<dbReference type="InterPro" id="IPR014078">
    <property type="entry name" value="Nudix_YtkD"/>
</dbReference>
<dbReference type="OrthoDB" id="9131041at2"/>
<proteinExistence type="inferred from homology"/>
<organism evidence="5 6">
    <name type="scientific">Clostridium argentinense CDC 2741</name>
    <dbReference type="NCBI Taxonomy" id="1418104"/>
    <lineage>
        <taxon>Bacteria</taxon>
        <taxon>Bacillati</taxon>
        <taxon>Bacillota</taxon>
        <taxon>Clostridia</taxon>
        <taxon>Eubacteriales</taxon>
        <taxon>Clostridiaceae</taxon>
        <taxon>Clostridium</taxon>
    </lineage>
</organism>
<dbReference type="PANTHER" id="PTHR43736">
    <property type="entry name" value="ADP-RIBOSE PYROPHOSPHATASE"/>
    <property type="match status" value="1"/>
</dbReference>
<dbReference type="InterPro" id="IPR015797">
    <property type="entry name" value="NUDIX_hydrolase-like_dom_sf"/>
</dbReference>
<evidence type="ECO:0000313" key="5">
    <source>
        <dbReference type="EMBL" id="KIE47642.1"/>
    </source>
</evidence>
<evidence type="ECO:0000259" key="4">
    <source>
        <dbReference type="PROSITE" id="PS51462"/>
    </source>
</evidence>
<gene>
    <name evidence="5" type="ORF">U732_3108</name>
</gene>
<dbReference type="PRINTS" id="PR00502">
    <property type="entry name" value="NUDIXFAMILY"/>
</dbReference>
<dbReference type="InterPro" id="IPR020084">
    <property type="entry name" value="NUDIX_hydrolase_CS"/>
</dbReference>
<keyword evidence="6" id="KW-1185">Reference proteome</keyword>
<accession>A0A0C1R2E1</accession>
<evidence type="ECO:0000256" key="2">
    <source>
        <dbReference type="ARBA" id="ARBA00022801"/>
    </source>
</evidence>
<evidence type="ECO:0000256" key="1">
    <source>
        <dbReference type="ARBA" id="ARBA00005582"/>
    </source>
</evidence>
<name>A0A0C1R2E1_9CLOT</name>
<keyword evidence="2 3" id="KW-0378">Hydrolase</keyword>
<dbReference type="InterPro" id="IPR020476">
    <property type="entry name" value="Nudix_hydrolase"/>
</dbReference>
<dbReference type="CDD" id="cd04665">
    <property type="entry name" value="NUDIX_RppH"/>
    <property type="match status" value="1"/>
</dbReference>
<dbReference type="EMBL" id="AYSO01000014">
    <property type="protein sequence ID" value="KIE47642.1"/>
    <property type="molecule type" value="Genomic_DNA"/>
</dbReference>
<evidence type="ECO:0000256" key="3">
    <source>
        <dbReference type="RuleBase" id="RU003476"/>
    </source>
</evidence>
<reference evidence="5 6" key="1">
    <citation type="journal article" date="2015" name="Infect. Genet. Evol.">
        <title>Genomic sequences of six botulinum neurotoxin-producing strains representing three clostridial species illustrate the mobility and diversity of botulinum neurotoxin genes.</title>
        <authorList>
            <person name="Smith T.J."/>
            <person name="Hill K.K."/>
            <person name="Xie G."/>
            <person name="Foley B.T."/>
            <person name="Williamson C.H."/>
            <person name="Foster J.T."/>
            <person name="Johnson S.L."/>
            <person name="Chertkov O."/>
            <person name="Teshima H."/>
            <person name="Gibbons H.S."/>
            <person name="Johnsky L.A."/>
            <person name="Karavis M.A."/>
            <person name="Smith L.A."/>
        </authorList>
    </citation>
    <scope>NUCLEOTIDE SEQUENCE [LARGE SCALE GENOMIC DNA]</scope>
    <source>
        <strain evidence="5 6">CDC 2741</strain>
    </source>
</reference>
<comment type="caution">
    <text evidence="5">The sequence shown here is derived from an EMBL/GenBank/DDBJ whole genome shotgun (WGS) entry which is preliminary data.</text>
</comment>
<dbReference type="STRING" id="29341.RSJ17_09230"/>
<dbReference type="RefSeq" id="WP_039631556.1">
    <property type="nucleotide sequence ID" value="NZ_AYSO01000014.1"/>
</dbReference>
<comment type="similarity">
    <text evidence="1 3">Belongs to the Nudix hydrolase family.</text>
</comment>
<protein>
    <submittedName>
        <fullName evidence="5">NUDIX domain protein</fullName>
    </submittedName>
</protein>
<dbReference type="AlphaFoldDB" id="A0A0C1R2E1"/>
<dbReference type="PANTHER" id="PTHR43736:SF1">
    <property type="entry name" value="DIHYDRONEOPTERIN TRIPHOSPHATE DIPHOSPHATASE"/>
    <property type="match status" value="1"/>
</dbReference>
<dbReference type="SUPFAM" id="SSF55811">
    <property type="entry name" value="Nudix"/>
    <property type="match status" value="1"/>
</dbReference>
<evidence type="ECO:0000313" key="6">
    <source>
        <dbReference type="Proteomes" id="UP000031366"/>
    </source>
</evidence>
<sequence length="140" mass="16467">MKIEFYEIGKIDDEELTFAVISTIYQGKWVYVRHKERKSWEIPGGHREIGETINNTAKRELFEETGAKEFTLKPVCDYSMNDSNGKLFGRLFFCEISEMSILPISEIEEVKLFDELPKNLTYPNIQPYLYEKTLPLKCNR</sequence>
<dbReference type="PROSITE" id="PS51462">
    <property type="entry name" value="NUDIX"/>
    <property type="match status" value="1"/>
</dbReference>
<dbReference type="Gene3D" id="3.90.79.10">
    <property type="entry name" value="Nucleoside Triphosphate Pyrophosphohydrolase"/>
    <property type="match status" value="1"/>
</dbReference>
<dbReference type="PROSITE" id="PS00893">
    <property type="entry name" value="NUDIX_BOX"/>
    <property type="match status" value="1"/>
</dbReference>
<dbReference type="GO" id="GO:0016787">
    <property type="term" value="F:hydrolase activity"/>
    <property type="evidence" value="ECO:0007669"/>
    <property type="project" value="UniProtKB-KW"/>
</dbReference>
<dbReference type="InterPro" id="IPR000086">
    <property type="entry name" value="NUDIX_hydrolase_dom"/>
</dbReference>